<organism evidence="1 2">
    <name type="scientific">Suillus luteus UH-Slu-Lm8-n1</name>
    <dbReference type="NCBI Taxonomy" id="930992"/>
    <lineage>
        <taxon>Eukaryota</taxon>
        <taxon>Fungi</taxon>
        <taxon>Dikarya</taxon>
        <taxon>Basidiomycota</taxon>
        <taxon>Agaricomycotina</taxon>
        <taxon>Agaricomycetes</taxon>
        <taxon>Agaricomycetidae</taxon>
        <taxon>Boletales</taxon>
        <taxon>Suillineae</taxon>
        <taxon>Suillaceae</taxon>
        <taxon>Suillus</taxon>
    </lineage>
</organism>
<protein>
    <submittedName>
        <fullName evidence="1">Uncharacterized protein</fullName>
    </submittedName>
</protein>
<reference evidence="2" key="2">
    <citation type="submission" date="2015-01" db="EMBL/GenBank/DDBJ databases">
        <title>Evolutionary Origins and Diversification of the Mycorrhizal Mutualists.</title>
        <authorList>
            <consortium name="DOE Joint Genome Institute"/>
            <consortium name="Mycorrhizal Genomics Consortium"/>
            <person name="Kohler A."/>
            <person name="Kuo A."/>
            <person name="Nagy L.G."/>
            <person name="Floudas D."/>
            <person name="Copeland A."/>
            <person name="Barry K.W."/>
            <person name="Cichocki N."/>
            <person name="Veneault-Fourrey C."/>
            <person name="LaButti K."/>
            <person name="Lindquist E.A."/>
            <person name="Lipzen A."/>
            <person name="Lundell T."/>
            <person name="Morin E."/>
            <person name="Murat C."/>
            <person name="Riley R."/>
            <person name="Ohm R."/>
            <person name="Sun H."/>
            <person name="Tunlid A."/>
            <person name="Henrissat B."/>
            <person name="Grigoriev I.V."/>
            <person name="Hibbett D.S."/>
            <person name="Martin F."/>
        </authorList>
    </citation>
    <scope>NUCLEOTIDE SEQUENCE [LARGE SCALE GENOMIC DNA]</scope>
    <source>
        <strain evidence="2">UH-Slu-Lm8-n1</strain>
    </source>
</reference>
<gene>
    <name evidence="1" type="ORF">CY34DRAFT_493470</name>
</gene>
<proteinExistence type="predicted"/>
<reference evidence="1 2" key="1">
    <citation type="submission" date="2014-04" db="EMBL/GenBank/DDBJ databases">
        <authorList>
            <consortium name="DOE Joint Genome Institute"/>
            <person name="Kuo A."/>
            <person name="Ruytinx J."/>
            <person name="Rineau F."/>
            <person name="Colpaert J."/>
            <person name="Kohler A."/>
            <person name="Nagy L.G."/>
            <person name="Floudas D."/>
            <person name="Copeland A."/>
            <person name="Barry K.W."/>
            <person name="Cichocki N."/>
            <person name="Veneault-Fourrey C."/>
            <person name="LaButti K."/>
            <person name="Lindquist E.A."/>
            <person name="Lipzen A."/>
            <person name="Lundell T."/>
            <person name="Morin E."/>
            <person name="Murat C."/>
            <person name="Sun H."/>
            <person name="Tunlid A."/>
            <person name="Henrissat B."/>
            <person name="Grigoriev I.V."/>
            <person name="Hibbett D.S."/>
            <person name="Martin F."/>
            <person name="Nordberg H.P."/>
            <person name="Cantor M.N."/>
            <person name="Hua S.X."/>
        </authorList>
    </citation>
    <scope>NUCLEOTIDE SEQUENCE [LARGE SCALE GENOMIC DNA]</scope>
    <source>
        <strain evidence="1 2">UH-Slu-Lm8-n1</strain>
    </source>
</reference>
<dbReference type="Proteomes" id="UP000054485">
    <property type="component" value="Unassembled WGS sequence"/>
</dbReference>
<dbReference type="EMBL" id="KN835168">
    <property type="protein sequence ID" value="KIK45721.1"/>
    <property type="molecule type" value="Genomic_DNA"/>
</dbReference>
<name>A0A0D0AVI0_9AGAM</name>
<keyword evidence="2" id="KW-1185">Reference proteome</keyword>
<dbReference type="InParanoid" id="A0A0D0AVI0"/>
<accession>A0A0D0AVI0</accession>
<dbReference type="OrthoDB" id="2669118at2759"/>
<sequence>MPRANKAKRTQSKLPTPFIPFKRSDSELAARGWSPHRYTSVTNPLPNNESAKRFPVSDHITGRLMELKENQFNQVTTREENGWILSLHTRSPVVPLLPLYFLAPDDRVFEVHFGHRRICTISFPRRSEVVLHDILASQSESPTTVT</sequence>
<dbReference type="AlphaFoldDB" id="A0A0D0AVI0"/>
<evidence type="ECO:0000313" key="1">
    <source>
        <dbReference type="EMBL" id="KIK45721.1"/>
    </source>
</evidence>
<dbReference type="HOGENOM" id="CLU_1778693_0_0_1"/>
<evidence type="ECO:0000313" key="2">
    <source>
        <dbReference type="Proteomes" id="UP000054485"/>
    </source>
</evidence>